<dbReference type="Pfam" id="PF09972">
    <property type="entry name" value="DUF2207"/>
    <property type="match status" value="1"/>
</dbReference>
<dbReference type="RefSeq" id="WP_344859059.1">
    <property type="nucleotide sequence ID" value="NZ_BAAAZN010000004.1"/>
</dbReference>
<keyword evidence="1" id="KW-1133">Transmembrane helix</keyword>
<dbReference type="InterPro" id="IPR018702">
    <property type="entry name" value="DUF2207"/>
</dbReference>
<accession>A0ABP6VVX9</accession>
<comment type="caution">
    <text evidence="3">The sequence shown here is derived from an EMBL/GenBank/DDBJ whole genome shotgun (WGS) entry which is preliminary data.</text>
</comment>
<dbReference type="EMBL" id="BAAAZN010000004">
    <property type="protein sequence ID" value="GAA3541285.1"/>
    <property type="molecule type" value="Genomic_DNA"/>
</dbReference>
<evidence type="ECO:0000313" key="4">
    <source>
        <dbReference type="Proteomes" id="UP001500689"/>
    </source>
</evidence>
<evidence type="ECO:0000259" key="2">
    <source>
        <dbReference type="Pfam" id="PF09972"/>
    </source>
</evidence>
<feature type="domain" description="DUF2207" evidence="2">
    <location>
        <begin position="16"/>
        <end position="166"/>
    </location>
</feature>
<feature type="transmembrane region" description="Helical" evidence="1">
    <location>
        <begin position="197"/>
        <end position="217"/>
    </location>
</feature>
<feature type="transmembrane region" description="Helical" evidence="1">
    <location>
        <begin position="348"/>
        <end position="367"/>
    </location>
</feature>
<organism evidence="3 4">
    <name type="scientific">Amycolatopsis ultiminotia</name>
    <dbReference type="NCBI Taxonomy" id="543629"/>
    <lineage>
        <taxon>Bacteria</taxon>
        <taxon>Bacillati</taxon>
        <taxon>Actinomycetota</taxon>
        <taxon>Actinomycetes</taxon>
        <taxon>Pseudonocardiales</taxon>
        <taxon>Pseudonocardiaceae</taxon>
        <taxon>Amycolatopsis</taxon>
    </lineage>
</organism>
<gene>
    <name evidence="3" type="ORF">GCM10022222_26100</name>
</gene>
<evidence type="ECO:0000256" key="1">
    <source>
        <dbReference type="SAM" id="Phobius"/>
    </source>
</evidence>
<proteinExistence type="predicted"/>
<sequence>MFAALAVAAVLVPSDDITVTAARDGRLTVTERVSTNVHAARRLPARVPVTDDEDRLYAITDLQVSGAASVQDDTVTFTGPAILTYSVEGAVTEDGQLRLQLTGGWDQPLNRVTANFTANVPGVSTADCFAGTTGSARQCTFSEVGDRGVVHAEQDGLARGDRMDLAVQLPAGAMPANARFVPSSPLAAAFAFGPVPAAAFAVLLLFLMLGAAAVGWLRRRDRHIGPPAPGIPPAYVAYVARRELDLTGTVLDLVARGHLRFTEDGQITHGEGDQLSSFEQAVVAAFPPGPLAAVDPDPTQLRALLDVAAHRHGWLSRRPRQLRRAGLVLAAFGVVATVVLAATIGNALVGVAVIVAGLATAAAKIPARTARGRALGAPAGSAETALAAALDGLLATSERRHAVASV</sequence>
<keyword evidence="1" id="KW-0472">Membrane</keyword>
<evidence type="ECO:0000313" key="3">
    <source>
        <dbReference type="EMBL" id="GAA3541285.1"/>
    </source>
</evidence>
<protein>
    <recommendedName>
        <fullName evidence="2">DUF2207 domain-containing protein</fullName>
    </recommendedName>
</protein>
<dbReference type="Proteomes" id="UP001500689">
    <property type="component" value="Unassembled WGS sequence"/>
</dbReference>
<keyword evidence="4" id="KW-1185">Reference proteome</keyword>
<feature type="transmembrane region" description="Helical" evidence="1">
    <location>
        <begin position="325"/>
        <end position="342"/>
    </location>
</feature>
<reference evidence="4" key="1">
    <citation type="journal article" date="2019" name="Int. J. Syst. Evol. Microbiol.">
        <title>The Global Catalogue of Microorganisms (GCM) 10K type strain sequencing project: providing services to taxonomists for standard genome sequencing and annotation.</title>
        <authorList>
            <consortium name="The Broad Institute Genomics Platform"/>
            <consortium name="The Broad Institute Genome Sequencing Center for Infectious Disease"/>
            <person name="Wu L."/>
            <person name="Ma J."/>
        </authorList>
    </citation>
    <scope>NUCLEOTIDE SEQUENCE [LARGE SCALE GENOMIC DNA]</scope>
    <source>
        <strain evidence="4">JCM 16898</strain>
    </source>
</reference>
<keyword evidence="1" id="KW-0812">Transmembrane</keyword>
<name>A0ABP6VVX9_9PSEU</name>